<feature type="signal peptide" evidence="2">
    <location>
        <begin position="1"/>
        <end position="20"/>
    </location>
</feature>
<sequence length="300" mass="34504">MLSLSLLPLTLTIAVTVTTTTTTTTRSHMDHPRSPLCSNPVLPAYHPAAAPALLLVMLGYDGIKAKRQQDPVRTSTYHIRTHYLIPSRTLYKSFPPPSTPSTALLLFPPPPNPAISRYRPQSPRATLHALTRKSQRRQTHRRPPLLLLPPRPRRNSPLRGAFSVYVDDSFVFSYSLYVDDILPIIRVYSNLVARFIRRRHRKVLPRYTVARSPKPQPPTSAADLRELLQLEYARSDRYLDLLIIETARARRHLEADSLRRRQLSVFRTAIFDTSYEVFGDGRLYEFFTEIERIYFGLDDS</sequence>
<proteinExistence type="predicted"/>
<feature type="compositionally biased region" description="Basic residues" evidence="1">
    <location>
        <begin position="130"/>
        <end position="143"/>
    </location>
</feature>
<accession>A0A067SQ36</accession>
<dbReference type="HOGENOM" id="CLU_927628_0_0_1"/>
<gene>
    <name evidence="3" type="ORF">GALMADRAFT_159133</name>
</gene>
<evidence type="ECO:0000256" key="1">
    <source>
        <dbReference type="SAM" id="MobiDB-lite"/>
    </source>
</evidence>
<feature type="region of interest" description="Disordered" evidence="1">
    <location>
        <begin position="129"/>
        <end position="150"/>
    </location>
</feature>
<reference evidence="4" key="1">
    <citation type="journal article" date="2014" name="Proc. Natl. Acad. Sci. U.S.A.">
        <title>Extensive sampling of basidiomycete genomes demonstrates inadequacy of the white-rot/brown-rot paradigm for wood decay fungi.</title>
        <authorList>
            <person name="Riley R."/>
            <person name="Salamov A.A."/>
            <person name="Brown D.W."/>
            <person name="Nagy L.G."/>
            <person name="Floudas D."/>
            <person name="Held B.W."/>
            <person name="Levasseur A."/>
            <person name="Lombard V."/>
            <person name="Morin E."/>
            <person name="Otillar R."/>
            <person name="Lindquist E.A."/>
            <person name="Sun H."/>
            <person name="LaButti K.M."/>
            <person name="Schmutz J."/>
            <person name="Jabbour D."/>
            <person name="Luo H."/>
            <person name="Baker S.E."/>
            <person name="Pisabarro A.G."/>
            <person name="Walton J.D."/>
            <person name="Blanchette R.A."/>
            <person name="Henrissat B."/>
            <person name="Martin F."/>
            <person name="Cullen D."/>
            <person name="Hibbett D.S."/>
            <person name="Grigoriev I.V."/>
        </authorList>
    </citation>
    <scope>NUCLEOTIDE SEQUENCE [LARGE SCALE GENOMIC DNA]</scope>
    <source>
        <strain evidence="4">CBS 339.88</strain>
    </source>
</reference>
<organism evidence="3 4">
    <name type="scientific">Galerina marginata (strain CBS 339.88)</name>
    <dbReference type="NCBI Taxonomy" id="685588"/>
    <lineage>
        <taxon>Eukaryota</taxon>
        <taxon>Fungi</taxon>
        <taxon>Dikarya</taxon>
        <taxon>Basidiomycota</taxon>
        <taxon>Agaricomycotina</taxon>
        <taxon>Agaricomycetes</taxon>
        <taxon>Agaricomycetidae</taxon>
        <taxon>Agaricales</taxon>
        <taxon>Agaricineae</taxon>
        <taxon>Strophariaceae</taxon>
        <taxon>Galerina</taxon>
    </lineage>
</organism>
<protein>
    <submittedName>
        <fullName evidence="3">Uncharacterized protein</fullName>
    </submittedName>
</protein>
<keyword evidence="4" id="KW-1185">Reference proteome</keyword>
<dbReference type="Proteomes" id="UP000027222">
    <property type="component" value="Unassembled WGS sequence"/>
</dbReference>
<evidence type="ECO:0000313" key="3">
    <source>
        <dbReference type="EMBL" id="KDR72162.1"/>
    </source>
</evidence>
<feature type="chain" id="PRO_5001646098" evidence="2">
    <location>
        <begin position="21"/>
        <end position="300"/>
    </location>
</feature>
<evidence type="ECO:0000256" key="2">
    <source>
        <dbReference type="SAM" id="SignalP"/>
    </source>
</evidence>
<dbReference type="EMBL" id="KL142390">
    <property type="protein sequence ID" value="KDR72162.1"/>
    <property type="molecule type" value="Genomic_DNA"/>
</dbReference>
<keyword evidence="2" id="KW-0732">Signal</keyword>
<evidence type="ECO:0000313" key="4">
    <source>
        <dbReference type="Proteomes" id="UP000027222"/>
    </source>
</evidence>
<dbReference type="AlphaFoldDB" id="A0A067SQ36"/>
<name>A0A067SQ36_GALM3</name>